<dbReference type="Pfam" id="PF21597">
    <property type="entry name" value="TetR_C_43"/>
    <property type="match status" value="1"/>
</dbReference>
<evidence type="ECO:0000256" key="2">
    <source>
        <dbReference type="ARBA" id="ARBA00023125"/>
    </source>
</evidence>
<dbReference type="Pfam" id="PF00440">
    <property type="entry name" value="TetR_N"/>
    <property type="match status" value="1"/>
</dbReference>
<feature type="DNA-binding region" description="H-T-H motif" evidence="4">
    <location>
        <begin position="38"/>
        <end position="57"/>
    </location>
</feature>
<reference evidence="6" key="1">
    <citation type="submission" date="2023-06" db="EMBL/GenBank/DDBJ databases">
        <title>MT1 and MT2 Draft Genomes of Novel Species.</title>
        <authorList>
            <person name="Venkateswaran K."/>
        </authorList>
    </citation>
    <scope>NUCLEOTIDE SEQUENCE</scope>
    <source>
        <strain evidence="6">F6_8S_P_1B</strain>
    </source>
</reference>
<dbReference type="InterPro" id="IPR049445">
    <property type="entry name" value="TetR_SbtR-like_C"/>
</dbReference>
<dbReference type="InterPro" id="IPR009057">
    <property type="entry name" value="Homeodomain-like_sf"/>
</dbReference>
<name>A0ABT8K9G7_9MICO</name>
<keyword evidence="3" id="KW-0804">Transcription</keyword>
<keyword evidence="2 4" id="KW-0238">DNA-binding</keyword>
<feature type="domain" description="HTH tetR-type" evidence="5">
    <location>
        <begin position="16"/>
        <end position="75"/>
    </location>
</feature>
<dbReference type="EMBL" id="JAROCF010000001">
    <property type="protein sequence ID" value="MDN4614106.1"/>
    <property type="molecule type" value="Genomic_DNA"/>
</dbReference>
<comment type="caution">
    <text evidence="6">The sequence shown here is derived from an EMBL/GenBank/DDBJ whole genome shotgun (WGS) entry which is preliminary data.</text>
</comment>
<evidence type="ECO:0000313" key="7">
    <source>
        <dbReference type="Proteomes" id="UP001174208"/>
    </source>
</evidence>
<dbReference type="PRINTS" id="PR00455">
    <property type="entry name" value="HTHTETR"/>
</dbReference>
<dbReference type="Proteomes" id="UP001174208">
    <property type="component" value="Unassembled WGS sequence"/>
</dbReference>
<dbReference type="SUPFAM" id="SSF46689">
    <property type="entry name" value="Homeodomain-like"/>
    <property type="match status" value="1"/>
</dbReference>
<dbReference type="RefSeq" id="WP_301210560.1">
    <property type="nucleotide sequence ID" value="NZ_JAROCF010000001.1"/>
</dbReference>
<dbReference type="InterPro" id="IPR050109">
    <property type="entry name" value="HTH-type_TetR-like_transc_reg"/>
</dbReference>
<accession>A0ABT8K9G7</accession>
<proteinExistence type="predicted"/>
<dbReference type="PANTHER" id="PTHR30055">
    <property type="entry name" value="HTH-TYPE TRANSCRIPTIONAL REGULATOR RUTR"/>
    <property type="match status" value="1"/>
</dbReference>
<dbReference type="SUPFAM" id="SSF48498">
    <property type="entry name" value="Tetracyclin repressor-like, C-terminal domain"/>
    <property type="match status" value="1"/>
</dbReference>
<dbReference type="PANTHER" id="PTHR30055:SF234">
    <property type="entry name" value="HTH-TYPE TRANSCRIPTIONAL REGULATOR BETI"/>
    <property type="match status" value="1"/>
</dbReference>
<dbReference type="InterPro" id="IPR036271">
    <property type="entry name" value="Tet_transcr_reg_TetR-rel_C_sf"/>
</dbReference>
<evidence type="ECO:0000256" key="3">
    <source>
        <dbReference type="ARBA" id="ARBA00023163"/>
    </source>
</evidence>
<protein>
    <submittedName>
        <fullName evidence="6">TetR/AcrR family transcriptional regulator</fullName>
    </submittedName>
</protein>
<evidence type="ECO:0000256" key="4">
    <source>
        <dbReference type="PROSITE-ProRule" id="PRU00335"/>
    </source>
</evidence>
<organism evidence="6 7">
    <name type="scientific">Leifsonia williamsii</name>
    <dbReference type="NCBI Taxonomy" id="3035919"/>
    <lineage>
        <taxon>Bacteria</taxon>
        <taxon>Bacillati</taxon>
        <taxon>Actinomycetota</taxon>
        <taxon>Actinomycetes</taxon>
        <taxon>Micrococcales</taxon>
        <taxon>Microbacteriaceae</taxon>
        <taxon>Leifsonia</taxon>
    </lineage>
</organism>
<evidence type="ECO:0000256" key="1">
    <source>
        <dbReference type="ARBA" id="ARBA00023015"/>
    </source>
</evidence>
<gene>
    <name evidence="6" type="ORF">P5G50_06530</name>
</gene>
<keyword evidence="1" id="KW-0805">Transcription regulation</keyword>
<dbReference type="Gene3D" id="1.10.357.10">
    <property type="entry name" value="Tetracycline Repressor, domain 2"/>
    <property type="match status" value="1"/>
</dbReference>
<evidence type="ECO:0000313" key="6">
    <source>
        <dbReference type="EMBL" id="MDN4614106.1"/>
    </source>
</evidence>
<evidence type="ECO:0000259" key="5">
    <source>
        <dbReference type="PROSITE" id="PS50977"/>
    </source>
</evidence>
<sequence>MTTAIPTERRPRADAERNRRRVLDAAMRVFAEHGPSATLGDVARAAGVGIGTIYRKFPDKQALLDALFEDKIDTIMGIVEEAALRDDPGEAFRGYLHGMIELHAHDRSLATVLFGPERYDRFPPGLRHRLGSTADRLIADAVAAGELRPGFTRQDTIALAVMVSTISLASRDTGPELWRRYASIVVDGTRPSAGSAPLAPEPPDFRAMTEALSRVL</sequence>
<keyword evidence="7" id="KW-1185">Reference proteome</keyword>
<dbReference type="PROSITE" id="PS50977">
    <property type="entry name" value="HTH_TETR_2"/>
    <property type="match status" value="1"/>
</dbReference>
<dbReference type="InterPro" id="IPR001647">
    <property type="entry name" value="HTH_TetR"/>
</dbReference>